<keyword evidence="2" id="KW-1185">Reference proteome</keyword>
<protein>
    <submittedName>
        <fullName evidence="1">Uncharacterized protein</fullName>
    </submittedName>
</protein>
<evidence type="ECO:0000313" key="1">
    <source>
        <dbReference type="EMBL" id="KIL67033.1"/>
    </source>
</evidence>
<proteinExistence type="predicted"/>
<reference evidence="1 2" key="1">
    <citation type="submission" date="2014-04" db="EMBL/GenBank/DDBJ databases">
        <title>Evolutionary Origins and Diversification of the Mycorrhizal Mutualists.</title>
        <authorList>
            <consortium name="DOE Joint Genome Institute"/>
            <consortium name="Mycorrhizal Genomics Consortium"/>
            <person name="Kohler A."/>
            <person name="Kuo A."/>
            <person name="Nagy L.G."/>
            <person name="Floudas D."/>
            <person name="Copeland A."/>
            <person name="Barry K.W."/>
            <person name="Cichocki N."/>
            <person name="Veneault-Fourrey C."/>
            <person name="LaButti K."/>
            <person name="Lindquist E.A."/>
            <person name="Lipzen A."/>
            <person name="Lundell T."/>
            <person name="Morin E."/>
            <person name="Murat C."/>
            <person name="Riley R."/>
            <person name="Ohm R."/>
            <person name="Sun H."/>
            <person name="Tunlid A."/>
            <person name="Henrissat B."/>
            <person name="Grigoriev I.V."/>
            <person name="Hibbett D.S."/>
            <person name="Martin F."/>
        </authorList>
    </citation>
    <scope>NUCLEOTIDE SEQUENCE [LARGE SCALE GENOMIC DNA]</scope>
    <source>
        <strain evidence="1 2">Koide BX008</strain>
    </source>
</reference>
<dbReference type="HOGENOM" id="CLU_1626595_0_0_1"/>
<sequence length="163" mass="18151">MLVLESARQTSTGGVLQIHIPSSPHDPPLVRAYLPSFMQKWTFCTANSSSDFLPTCYSNHIRTDYVVPQAPIYLSRYQANQIIARSSWHVEYIAVRFVRFIGTNCNILAFDRRPVASAAGMDEGRGADGGNWFSARLARHFGIRTGSPSVVRSLVVWGFMGPE</sequence>
<accession>A0A0C2XDY0</accession>
<gene>
    <name evidence="1" type="ORF">M378DRAFT_9707</name>
</gene>
<evidence type="ECO:0000313" key="2">
    <source>
        <dbReference type="Proteomes" id="UP000054549"/>
    </source>
</evidence>
<dbReference type="InParanoid" id="A0A0C2XDY0"/>
<organism evidence="1 2">
    <name type="scientific">Amanita muscaria (strain Koide BX008)</name>
    <dbReference type="NCBI Taxonomy" id="946122"/>
    <lineage>
        <taxon>Eukaryota</taxon>
        <taxon>Fungi</taxon>
        <taxon>Dikarya</taxon>
        <taxon>Basidiomycota</taxon>
        <taxon>Agaricomycotina</taxon>
        <taxon>Agaricomycetes</taxon>
        <taxon>Agaricomycetidae</taxon>
        <taxon>Agaricales</taxon>
        <taxon>Pluteineae</taxon>
        <taxon>Amanitaceae</taxon>
        <taxon>Amanita</taxon>
    </lineage>
</organism>
<name>A0A0C2XDY0_AMAMK</name>
<dbReference type="EMBL" id="KN818233">
    <property type="protein sequence ID" value="KIL67033.1"/>
    <property type="molecule type" value="Genomic_DNA"/>
</dbReference>
<dbReference type="AlphaFoldDB" id="A0A0C2XDY0"/>
<dbReference type="Proteomes" id="UP000054549">
    <property type="component" value="Unassembled WGS sequence"/>
</dbReference>